<evidence type="ECO:0000259" key="6">
    <source>
        <dbReference type="PROSITE" id="PS50887"/>
    </source>
</evidence>
<feature type="modified residue" description="4-aspartylphosphate" evidence="4">
    <location>
        <position position="55"/>
    </location>
</feature>
<dbReference type="InterPro" id="IPR001789">
    <property type="entry name" value="Sig_transdc_resp-reg_receiver"/>
</dbReference>
<dbReference type="SUPFAM" id="SSF55073">
    <property type="entry name" value="Nucleotide cyclase"/>
    <property type="match status" value="1"/>
</dbReference>
<evidence type="ECO:0000259" key="5">
    <source>
        <dbReference type="PROSITE" id="PS50110"/>
    </source>
</evidence>
<dbReference type="InterPro" id="IPR011006">
    <property type="entry name" value="CheY-like_superfamily"/>
</dbReference>
<dbReference type="NCBIfam" id="TIGR00254">
    <property type="entry name" value="GGDEF"/>
    <property type="match status" value="1"/>
</dbReference>
<reference evidence="7 8" key="1">
    <citation type="submission" date="2015-04" db="EMBL/GenBank/DDBJ databases">
        <title>Draft Genome Sequence of the Novel Agar-Digesting Marine Bacterium Q1.</title>
        <authorList>
            <person name="Li Y."/>
            <person name="Li D."/>
            <person name="Chen G."/>
            <person name="Du Z."/>
        </authorList>
    </citation>
    <scope>NUCLEOTIDE SEQUENCE [LARGE SCALE GENOMIC DNA]</scope>
    <source>
        <strain evidence="7 8">Q1</strain>
    </source>
</reference>
<feature type="modified residue" description="4-aspartylphosphate" evidence="4">
    <location>
        <position position="176"/>
    </location>
</feature>
<dbReference type="SUPFAM" id="SSF52172">
    <property type="entry name" value="CheY-like"/>
    <property type="match status" value="2"/>
</dbReference>
<dbReference type="AlphaFoldDB" id="A0A0J8JKQ8"/>
<dbReference type="OrthoDB" id="9812260at2"/>
<dbReference type="InterPro" id="IPR000160">
    <property type="entry name" value="GGDEF_dom"/>
</dbReference>
<proteinExistence type="predicted"/>
<dbReference type="Pfam" id="PF00072">
    <property type="entry name" value="Response_reg"/>
    <property type="match status" value="1"/>
</dbReference>
<gene>
    <name evidence="7" type="ORF">XM47_11435</name>
</gene>
<dbReference type="GO" id="GO:0000160">
    <property type="term" value="P:phosphorelay signal transduction system"/>
    <property type="evidence" value="ECO:0007669"/>
    <property type="project" value="InterPro"/>
</dbReference>
<comment type="catalytic activity">
    <reaction evidence="3">
        <text>2 GTP = 3',3'-c-di-GMP + 2 diphosphate</text>
        <dbReference type="Rhea" id="RHEA:24898"/>
        <dbReference type="ChEBI" id="CHEBI:33019"/>
        <dbReference type="ChEBI" id="CHEBI:37565"/>
        <dbReference type="ChEBI" id="CHEBI:58805"/>
        <dbReference type="EC" id="2.7.7.65"/>
    </reaction>
</comment>
<keyword evidence="4" id="KW-0597">Phosphoprotein</keyword>
<dbReference type="EMBL" id="LAZL01000016">
    <property type="protein sequence ID" value="KMT65071.1"/>
    <property type="molecule type" value="Genomic_DNA"/>
</dbReference>
<dbReference type="PROSITE" id="PS50110">
    <property type="entry name" value="RESPONSE_REGULATORY"/>
    <property type="match status" value="2"/>
</dbReference>
<feature type="domain" description="Response regulatory" evidence="5">
    <location>
        <begin position="5"/>
        <end position="129"/>
    </location>
</feature>
<dbReference type="PANTHER" id="PTHR45138:SF9">
    <property type="entry name" value="DIGUANYLATE CYCLASE DGCM-RELATED"/>
    <property type="match status" value="1"/>
</dbReference>
<organism evidence="7 8">
    <name type="scientific">Catenovulum maritimum</name>
    <dbReference type="NCBI Taxonomy" id="1513271"/>
    <lineage>
        <taxon>Bacteria</taxon>
        <taxon>Pseudomonadati</taxon>
        <taxon>Pseudomonadota</taxon>
        <taxon>Gammaproteobacteria</taxon>
        <taxon>Alteromonadales</taxon>
        <taxon>Alteromonadaceae</taxon>
        <taxon>Catenovulum</taxon>
    </lineage>
</organism>
<dbReference type="EC" id="2.7.7.65" evidence="2"/>
<dbReference type="GO" id="GO:0043709">
    <property type="term" value="P:cell adhesion involved in single-species biofilm formation"/>
    <property type="evidence" value="ECO:0007669"/>
    <property type="project" value="TreeGrafter"/>
</dbReference>
<dbReference type="InterPro" id="IPR050469">
    <property type="entry name" value="Diguanylate_Cyclase"/>
</dbReference>
<dbReference type="PANTHER" id="PTHR45138">
    <property type="entry name" value="REGULATORY COMPONENTS OF SENSORY TRANSDUCTION SYSTEM"/>
    <property type="match status" value="1"/>
</dbReference>
<evidence type="ECO:0000313" key="8">
    <source>
        <dbReference type="Proteomes" id="UP000037600"/>
    </source>
</evidence>
<name>A0A0J8JKQ8_9ALTE</name>
<dbReference type="STRING" id="1513271.XM47_11435"/>
<evidence type="ECO:0000256" key="2">
    <source>
        <dbReference type="ARBA" id="ARBA00012528"/>
    </source>
</evidence>
<dbReference type="Pfam" id="PF00990">
    <property type="entry name" value="GGDEF"/>
    <property type="match status" value="1"/>
</dbReference>
<feature type="domain" description="GGDEF" evidence="6">
    <location>
        <begin position="286"/>
        <end position="415"/>
    </location>
</feature>
<dbReference type="CDD" id="cd01949">
    <property type="entry name" value="GGDEF"/>
    <property type="match status" value="1"/>
</dbReference>
<feature type="domain" description="Response regulatory" evidence="5">
    <location>
        <begin position="126"/>
        <end position="243"/>
    </location>
</feature>
<comment type="cofactor">
    <cofactor evidence="1">
        <name>Mg(2+)</name>
        <dbReference type="ChEBI" id="CHEBI:18420"/>
    </cofactor>
</comment>
<dbReference type="InterPro" id="IPR029787">
    <property type="entry name" value="Nucleotide_cyclase"/>
</dbReference>
<dbReference type="GO" id="GO:1902201">
    <property type="term" value="P:negative regulation of bacterial-type flagellum-dependent cell motility"/>
    <property type="evidence" value="ECO:0007669"/>
    <property type="project" value="TreeGrafter"/>
</dbReference>
<dbReference type="Gene3D" id="3.30.70.270">
    <property type="match status" value="1"/>
</dbReference>
<dbReference type="Proteomes" id="UP000037600">
    <property type="component" value="Unassembled WGS sequence"/>
</dbReference>
<dbReference type="Gene3D" id="3.40.50.2300">
    <property type="match status" value="2"/>
</dbReference>
<dbReference type="FunFam" id="3.30.70.270:FF:000001">
    <property type="entry name" value="Diguanylate cyclase domain protein"/>
    <property type="match status" value="1"/>
</dbReference>
<evidence type="ECO:0000256" key="3">
    <source>
        <dbReference type="ARBA" id="ARBA00034247"/>
    </source>
</evidence>
<comment type="caution">
    <text evidence="7">The sequence shown here is derived from an EMBL/GenBank/DDBJ whole genome shotgun (WGS) entry which is preliminary data.</text>
</comment>
<dbReference type="InterPro" id="IPR043128">
    <property type="entry name" value="Rev_trsase/Diguanyl_cyclase"/>
</dbReference>
<accession>A0A0J8JKQ8</accession>
<evidence type="ECO:0000256" key="1">
    <source>
        <dbReference type="ARBA" id="ARBA00001946"/>
    </source>
</evidence>
<sequence length="415" mass="47279">MSKEKVLIIDDNKSITRVVDAIAKKMGFLTAVVHSYRQLEQVITENNEFFCACVDFNLPDAPNGEAIDFVINQGIPAFVLTGQMDEQTRQTILSKPVIDYVPKETIQSFDYVGKLLARLKANEKIRILIVDDSASARIHLRSMLTRHNFLISEALNGVEALKVLETYNDIKLVVTDNEMPVMTGLQLVPEIRKKYEHQKLAIIAISSSNQSILSARFLKSGADDYLSKPFSAEEFYTRIFRNLEFIEHVEEVQFAVDHDFLTKMHNRRYFFEQSDIILNKMKETDSNAVFAILDLDHFKSVNDTYGHDAGDIILVQTAKRLKQHFPECLTARLGGEEFCILFPNTSSEEAIGRLEFLVHHFENFEFEIPDKSLQVTLSIGMADCSDGHISETMKRADQALYRAKQNGRNQLVEAN</sequence>
<dbReference type="SMART" id="SM00267">
    <property type="entry name" value="GGDEF"/>
    <property type="match status" value="1"/>
</dbReference>
<dbReference type="GO" id="GO:0005886">
    <property type="term" value="C:plasma membrane"/>
    <property type="evidence" value="ECO:0007669"/>
    <property type="project" value="TreeGrafter"/>
</dbReference>
<evidence type="ECO:0000313" key="7">
    <source>
        <dbReference type="EMBL" id="KMT65071.1"/>
    </source>
</evidence>
<dbReference type="PROSITE" id="PS50887">
    <property type="entry name" value="GGDEF"/>
    <property type="match status" value="1"/>
</dbReference>
<evidence type="ECO:0000256" key="4">
    <source>
        <dbReference type="PROSITE-ProRule" id="PRU00169"/>
    </source>
</evidence>
<dbReference type="SMART" id="SM00448">
    <property type="entry name" value="REC"/>
    <property type="match status" value="2"/>
</dbReference>
<dbReference type="RefSeq" id="WP_048692592.1">
    <property type="nucleotide sequence ID" value="NZ_KQ130491.1"/>
</dbReference>
<keyword evidence="8" id="KW-1185">Reference proteome</keyword>
<dbReference type="GO" id="GO:0052621">
    <property type="term" value="F:diguanylate cyclase activity"/>
    <property type="evidence" value="ECO:0007669"/>
    <property type="project" value="UniProtKB-EC"/>
</dbReference>
<protein>
    <recommendedName>
        <fullName evidence="2">diguanylate cyclase</fullName>
        <ecNumber evidence="2">2.7.7.65</ecNumber>
    </recommendedName>
</protein>